<comment type="subcellular location">
    <subcellularLocation>
        <location evidence="1">Nucleus</location>
    </subcellularLocation>
</comment>
<feature type="region of interest" description="Disordered" evidence="5">
    <location>
        <begin position="708"/>
        <end position="742"/>
    </location>
</feature>
<dbReference type="GO" id="GO:0005634">
    <property type="term" value="C:nucleus"/>
    <property type="evidence" value="ECO:0007669"/>
    <property type="project" value="UniProtKB-SubCell"/>
</dbReference>
<dbReference type="CDD" id="cd00067">
    <property type="entry name" value="GAL4"/>
    <property type="match status" value="1"/>
</dbReference>
<evidence type="ECO:0000256" key="2">
    <source>
        <dbReference type="ARBA" id="ARBA00022723"/>
    </source>
</evidence>
<dbReference type="InterPro" id="IPR007219">
    <property type="entry name" value="XnlR_reg_dom"/>
</dbReference>
<feature type="region of interest" description="Disordered" evidence="5">
    <location>
        <begin position="797"/>
        <end position="829"/>
    </location>
</feature>
<dbReference type="EMBL" id="LN890573">
    <property type="protein sequence ID" value="CUS22972.1"/>
    <property type="molecule type" value="Genomic_DNA"/>
</dbReference>
<accession>A0A0P1KT49</accession>
<dbReference type="SMART" id="SM00066">
    <property type="entry name" value="GAL4"/>
    <property type="match status" value="1"/>
</dbReference>
<dbReference type="PRINTS" id="PR00755">
    <property type="entry name" value="AFLATOXINBRP"/>
</dbReference>
<evidence type="ECO:0000256" key="3">
    <source>
        <dbReference type="ARBA" id="ARBA00022833"/>
    </source>
</evidence>
<dbReference type="Proteomes" id="UP000236544">
    <property type="component" value="Unassembled WGS sequence"/>
</dbReference>
<feature type="compositionally biased region" description="Polar residues" evidence="5">
    <location>
        <begin position="797"/>
        <end position="806"/>
    </location>
</feature>
<keyword evidence="4" id="KW-0539">Nucleus</keyword>
<dbReference type="InterPro" id="IPR036864">
    <property type="entry name" value="Zn2-C6_fun-type_DNA-bd_sf"/>
</dbReference>
<feature type="region of interest" description="Disordered" evidence="5">
    <location>
        <begin position="79"/>
        <end position="99"/>
    </location>
</feature>
<feature type="domain" description="Zn(2)-C6 fungal-type" evidence="6">
    <location>
        <begin position="34"/>
        <end position="64"/>
    </location>
</feature>
<reference evidence="8" key="1">
    <citation type="submission" date="2015-10" db="EMBL/GenBank/DDBJ databases">
        <authorList>
            <person name="Devillers H."/>
        </authorList>
    </citation>
    <scope>NUCLEOTIDE SEQUENCE [LARGE SCALE GENOMIC DNA]</scope>
</reference>
<evidence type="ECO:0000313" key="7">
    <source>
        <dbReference type="EMBL" id="CUS22972.1"/>
    </source>
</evidence>
<protein>
    <submittedName>
        <fullName evidence="7">LAQU0S07e04390g1_1</fullName>
    </submittedName>
</protein>
<proteinExistence type="predicted"/>
<name>A0A0P1KT49_9SACH</name>
<dbReference type="Pfam" id="PF00172">
    <property type="entry name" value="Zn_clus"/>
    <property type="match status" value="1"/>
</dbReference>
<evidence type="ECO:0000256" key="1">
    <source>
        <dbReference type="ARBA" id="ARBA00004123"/>
    </source>
</evidence>
<dbReference type="SUPFAM" id="SSF57701">
    <property type="entry name" value="Zn2/Cys6 DNA-binding domain"/>
    <property type="match status" value="1"/>
</dbReference>
<dbReference type="GO" id="GO:0008270">
    <property type="term" value="F:zinc ion binding"/>
    <property type="evidence" value="ECO:0007669"/>
    <property type="project" value="InterPro"/>
</dbReference>
<evidence type="ECO:0000256" key="5">
    <source>
        <dbReference type="SAM" id="MobiDB-lite"/>
    </source>
</evidence>
<dbReference type="InterPro" id="IPR050613">
    <property type="entry name" value="Sec_Metabolite_Reg"/>
</dbReference>
<dbReference type="PANTHER" id="PTHR31001">
    <property type="entry name" value="UNCHARACTERIZED TRANSCRIPTIONAL REGULATORY PROTEIN"/>
    <property type="match status" value="1"/>
</dbReference>
<dbReference type="PROSITE" id="PS50048">
    <property type="entry name" value="ZN2_CY6_FUNGAL_2"/>
    <property type="match status" value="1"/>
</dbReference>
<dbReference type="CDD" id="cd12148">
    <property type="entry name" value="fungal_TF_MHR"/>
    <property type="match status" value="1"/>
</dbReference>
<dbReference type="Gene3D" id="4.10.240.10">
    <property type="entry name" value="Zn(2)-C6 fungal-type DNA-binding domain"/>
    <property type="match status" value="1"/>
</dbReference>
<feature type="region of interest" description="Disordered" evidence="5">
    <location>
        <begin position="133"/>
        <end position="190"/>
    </location>
</feature>
<dbReference type="AlphaFoldDB" id="A0A0P1KT49"/>
<evidence type="ECO:0000259" key="6">
    <source>
        <dbReference type="PROSITE" id="PS50048"/>
    </source>
</evidence>
<feature type="compositionally biased region" description="Polar residues" evidence="5">
    <location>
        <begin position="164"/>
        <end position="188"/>
    </location>
</feature>
<feature type="compositionally biased region" description="Low complexity" evidence="5">
    <location>
        <begin position="810"/>
        <end position="820"/>
    </location>
</feature>
<keyword evidence="8" id="KW-1185">Reference proteome</keyword>
<keyword evidence="3" id="KW-0862">Zinc</keyword>
<organism evidence="7 8">
    <name type="scientific">Lachancea quebecensis</name>
    <dbReference type="NCBI Taxonomy" id="1654605"/>
    <lineage>
        <taxon>Eukaryota</taxon>
        <taxon>Fungi</taxon>
        <taxon>Dikarya</taxon>
        <taxon>Ascomycota</taxon>
        <taxon>Saccharomycotina</taxon>
        <taxon>Saccharomycetes</taxon>
        <taxon>Saccharomycetales</taxon>
        <taxon>Saccharomycetaceae</taxon>
        <taxon>Lachancea</taxon>
    </lineage>
</organism>
<dbReference type="SMART" id="SM00906">
    <property type="entry name" value="Fungal_trans"/>
    <property type="match status" value="1"/>
</dbReference>
<evidence type="ECO:0000313" key="8">
    <source>
        <dbReference type="Proteomes" id="UP000236544"/>
    </source>
</evidence>
<evidence type="ECO:0000256" key="4">
    <source>
        <dbReference type="ARBA" id="ARBA00023242"/>
    </source>
</evidence>
<dbReference type="PROSITE" id="PS00463">
    <property type="entry name" value="ZN2_CY6_FUNGAL_1"/>
    <property type="match status" value="1"/>
</dbReference>
<dbReference type="OrthoDB" id="762982at2759"/>
<dbReference type="PANTHER" id="PTHR31001:SF90">
    <property type="entry name" value="CENTROMERE DNA-BINDING PROTEIN COMPLEX CBF3 SUBUNIT B"/>
    <property type="match status" value="1"/>
</dbReference>
<sequence length="946" mass="105116">MSSKLIPIKDQAALVLEDGKIYKIQHRRQRKILSCVPCHKRKIKCTREQPSCSKCLKRNWDCSYFLNDRVSRGGQPAAEARVEGSTPLPASIVSGKHDPQKKKQLLMAIEKAKSMINDEKNLLELNRKQKREFPRRKQAWEADQPVSGTVTPSGSHNPHEYPANSLTSGTSQSTPTISPPMSYSSMQDSPRLLSGENSLPMYLPTRQRAIELFEVYKVTVHPIIPLLDFSKFMSDQESFWNEVDQGESGNTDFLLILFPVLYAASKSQFHQCNENDALFQEMASFLEATNVLYGIHDFPNNFTMQMITGSVLINSIIENPSVTTIAQLSRLAQRAMLCRDPASYHQITDLGLIQCRRILFWQIFQLDTMTSLYDNLPPLIKVDDFDTALPAEVVRGELDPSLCLLNAKYRFVLLLNELCSLTNRGTFQGLKERIVDLHVCCMGSALSLRNYNKENGRLTTGDVKFIDWAVFMLNTFADRACLLLHLNIIKTSLPILMKRRRIWKKELHSKPGASSDPISESGYGQNFLTIQAILNDSGNLTLDHALMGLGDSNSAGLVYDYEDLTNNLIPASLHYLDEFLKYHSDDTYSCYNWELLVGNMPINAITFSLKTLALDLNRAQQMGEVLILQNDLRFILLSKAIPVAEMKVDPKTAVCKNCFQLIMLLFRLIIVKYGKAMQLLSDNQLDASKMFYSKYDVGNALLTNDRSGVVPQPSVGPMSGSHGAGHRSQTLNGSPGDADSSRDANRILSITSIINSEDLFNDGFSFSGNLIYNNNALDTSYTTSCAQIAPRIMRTLSSAPQNQGGTPSFGETGPQPNQPGEGEGGVPGASVYFNPYVQNIPLSPTPALAPLPTIATDYTSANALYGNGKPAFESAGAVASENSSLSRTEPEGQPQPEIEWIRQEVQRHILLLNSDTGEMETIGTGDEYYREFENALLEIICGILSG</sequence>
<feature type="compositionally biased region" description="Polar residues" evidence="5">
    <location>
        <begin position="146"/>
        <end position="156"/>
    </location>
</feature>
<dbReference type="Pfam" id="PF04082">
    <property type="entry name" value="Fungal_trans"/>
    <property type="match status" value="1"/>
</dbReference>
<dbReference type="GO" id="GO:0003677">
    <property type="term" value="F:DNA binding"/>
    <property type="evidence" value="ECO:0007669"/>
    <property type="project" value="InterPro"/>
</dbReference>
<keyword evidence="2" id="KW-0479">Metal-binding</keyword>
<dbReference type="GO" id="GO:0000981">
    <property type="term" value="F:DNA-binding transcription factor activity, RNA polymerase II-specific"/>
    <property type="evidence" value="ECO:0007669"/>
    <property type="project" value="InterPro"/>
</dbReference>
<dbReference type="GO" id="GO:0006351">
    <property type="term" value="P:DNA-templated transcription"/>
    <property type="evidence" value="ECO:0007669"/>
    <property type="project" value="InterPro"/>
</dbReference>
<gene>
    <name evidence="7" type="ORF">LAQU0_S07e04390g</name>
</gene>
<dbReference type="InterPro" id="IPR001138">
    <property type="entry name" value="Zn2Cys6_DnaBD"/>
</dbReference>